<protein>
    <submittedName>
        <fullName evidence="2">Uncharacterized protein</fullName>
    </submittedName>
</protein>
<keyword evidence="1" id="KW-0812">Transmembrane</keyword>
<proteinExistence type="predicted"/>
<dbReference type="EMBL" id="LAZR01053158">
    <property type="protein sequence ID" value="KKK81360.1"/>
    <property type="molecule type" value="Genomic_DNA"/>
</dbReference>
<dbReference type="AlphaFoldDB" id="A0A0F8Z5V6"/>
<evidence type="ECO:0000313" key="2">
    <source>
        <dbReference type="EMBL" id="KKK81360.1"/>
    </source>
</evidence>
<keyword evidence="1" id="KW-1133">Transmembrane helix</keyword>
<evidence type="ECO:0000256" key="1">
    <source>
        <dbReference type="SAM" id="Phobius"/>
    </source>
</evidence>
<feature type="non-terminal residue" evidence="2">
    <location>
        <position position="57"/>
    </location>
</feature>
<name>A0A0F8Z5V6_9ZZZZ</name>
<gene>
    <name evidence="2" type="ORF">LCGC14_2814220</name>
</gene>
<sequence length="57" mass="6202">MSGNALMAIMLGASVVAGAICVLLFGLIEGEWVWEPWLVKRKKKKESKGSEVGTLRI</sequence>
<comment type="caution">
    <text evidence="2">The sequence shown here is derived from an EMBL/GenBank/DDBJ whole genome shotgun (WGS) entry which is preliminary data.</text>
</comment>
<keyword evidence="1" id="KW-0472">Membrane</keyword>
<organism evidence="2">
    <name type="scientific">marine sediment metagenome</name>
    <dbReference type="NCBI Taxonomy" id="412755"/>
    <lineage>
        <taxon>unclassified sequences</taxon>
        <taxon>metagenomes</taxon>
        <taxon>ecological metagenomes</taxon>
    </lineage>
</organism>
<feature type="transmembrane region" description="Helical" evidence="1">
    <location>
        <begin position="6"/>
        <end position="34"/>
    </location>
</feature>
<accession>A0A0F8Z5V6</accession>
<reference evidence="2" key="1">
    <citation type="journal article" date="2015" name="Nature">
        <title>Complex archaea that bridge the gap between prokaryotes and eukaryotes.</title>
        <authorList>
            <person name="Spang A."/>
            <person name="Saw J.H."/>
            <person name="Jorgensen S.L."/>
            <person name="Zaremba-Niedzwiedzka K."/>
            <person name="Martijn J."/>
            <person name="Lind A.E."/>
            <person name="van Eijk R."/>
            <person name="Schleper C."/>
            <person name="Guy L."/>
            <person name="Ettema T.J."/>
        </authorList>
    </citation>
    <scope>NUCLEOTIDE SEQUENCE</scope>
</reference>